<dbReference type="Pfam" id="PF08555">
    <property type="entry name" value="FAM32A"/>
    <property type="match status" value="1"/>
</dbReference>
<dbReference type="InterPro" id="IPR013865">
    <property type="entry name" value="FAM32A"/>
</dbReference>
<protein>
    <recommendedName>
        <fullName evidence="4">DUF1754-domain-containing protein</fullName>
    </recommendedName>
</protein>
<dbReference type="Proteomes" id="UP000664169">
    <property type="component" value="Unassembled WGS sequence"/>
</dbReference>
<dbReference type="OrthoDB" id="205403at2759"/>
<feature type="compositionally biased region" description="Polar residues" evidence="1">
    <location>
        <begin position="1"/>
        <end position="10"/>
    </location>
</feature>
<name>A0A8H3I0D6_9LECA</name>
<dbReference type="GO" id="GO:0005730">
    <property type="term" value="C:nucleolus"/>
    <property type="evidence" value="ECO:0007669"/>
    <property type="project" value="TreeGrafter"/>
</dbReference>
<accession>A0A8H3I0D6</accession>
<gene>
    <name evidence="2" type="ORF">GOMPHAMPRED_006938</name>
</gene>
<feature type="region of interest" description="Disordered" evidence="1">
    <location>
        <begin position="1"/>
        <end position="87"/>
    </location>
</feature>
<sequence length="131" mass="14603">MPSEDYSTASRGALKIKGVQGSRIDKSKKKKKAKHAEGGGNSADQKSDIAQGKQKSLADALADEDEKDKELSSPGSNMTEAERQSYERRYKMLEERLKKEGIKSHKERVESLNRYLSSLSEHHDMPRIGPG</sequence>
<proteinExistence type="predicted"/>
<evidence type="ECO:0000313" key="2">
    <source>
        <dbReference type="EMBL" id="CAF9910057.1"/>
    </source>
</evidence>
<dbReference type="PANTHER" id="PTHR13282">
    <property type="entry name" value="PROTEIN FAM32A"/>
    <property type="match status" value="1"/>
</dbReference>
<organism evidence="2 3">
    <name type="scientific">Gomphillus americanus</name>
    <dbReference type="NCBI Taxonomy" id="1940652"/>
    <lineage>
        <taxon>Eukaryota</taxon>
        <taxon>Fungi</taxon>
        <taxon>Dikarya</taxon>
        <taxon>Ascomycota</taxon>
        <taxon>Pezizomycotina</taxon>
        <taxon>Lecanoromycetes</taxon>
        <taxon>OSLEUM clade</taxon>
        <taxon>Ostropomycetidae</taxon>
        <taxon>Ostropales</taxon>
        <taxon>Graphidaceae</taxon>
        <taxon>Gomphilloideae</taxon>
        <taxon>Gomphillus</taxon>
    </lineage>
</organism>
<keyword evidence="3" id="KW-1185">Reference proteome</keyword>
<comment type="caution">
    <text evidence="2">The sequence shown here is derived from an EMBL/GenBank/DDBJ whole genome shotgun (WGS) entry which is preliminary data.</text>
</comment>
<evidence type="ECO:0008006" key="4">
    <source>
        <dbReference type="Google" id="ProtNLM"/>
    </source>
</evidence>
<evidence type="ECO:0000313" key="3">
    <source>
        <dbReference type="Proteomes" id="UP000664169"/>
    </source>
</evidence>
<reference evidence="2" key="1">
    <citation type="submission" date="2021-03" db="EMBL/GenBank/DDBJ databases">
        <authorList>
            <person name="Tagirdzhanova G."/>
        </authorList>
    </citation>
    <scope>NUCLEOTIDE SEQUENCE</scope>
</reference>
<dbReference type="EMBL" id="CAJPDQ010000005">
    <property type="protein sequence ID" value="CAF9910057.1"/>
    <property type="molecule type" value="Genomic_DNA"/>
</dbReference>
<evidence type="ECO:0000256" key="1">
    <source>
        <dbReference type="SAM" id="MobiDB-lite"/>
    </source>
</evidence>
<dbReference type="PANTHER" id="PTHR13282:SF6">
    <property type="entry name" value="PROTEIN FAM32A"/>
    <property type="match status" value="1"/>
</dbReference>
<dbReference type="AlphaFoldDB" id="A0A8H3I0D6"/>